<evidence type="ECO:0000313" key="3">
    <source>
        <dbReference type="EMBL" id="EPQ50775.1"/>
    </source>
</evidence>
<reference evidence="3 4" key="1">
    <citation type="journal article" date="2012" name="Science">
        <title>The Paleozoic origin of enzymatic lignin decomposition reconstructed from 31 fungal genomes.</title>
        <authorList>
            <person name="Floudas D."/>
            <person name="Binder M."/>
            <person name="Riley R."/>
            <person name="Barry K."/>
            <person name="Blanchette R.A."/>
            <person name="Henrissat B."/>
            <person name="Martinez A.T."/>
            <person name="Otillar R."/>
            <person name="Spatafora J.W."/>
            <person name="Yadav J.S."/>
            <person name="Aerts A."/>
            <person name="Benoit I."/>
            <person name="Boyd A."/>
            <person name="Carlson A."/>
            <person name="Copeland A."/>
            <person name="Coutinho P.M."/>
            <person name="de Vries R.P."/>
            <person name="Ferreira P."/>
            <person name="Findley K."/>
            <person name="Foster B."/>
            <person name="Gaskell J."/>
            <person name="Glotzer D."/>
            <person name="Gorecki P."/>
            <person name="Heitman J."/>
            <person name="Hesse C."/>
            <person name="Hori C."/>
            <person name="Igarashi K."/>
            <person name="Jurgens J.A."/>
            <person name="Kallen N."/>
            <person name="Kersten P."/>
            <person name="Kohler A."/>
            <person name="Kuees U."/>
            <person name="Kumar T.K.A."/>
            <person name="Kuo A."/>
            <person name="LaButti K."/>
            <person name="Larrondo L.F."/>
            <person name="Lindquist E."/>
            <person name="Ling A."/>
            <person name="Lombard V."/>
            <person name="Lucas S."/>
            <person name="Lundell T."/>
            <person name="Martin R."/>
            <person name="McLaughlin D.J."/>
            <person name="Morgenstern I."/>
            <person name="Morin E."/>
            <person name="Murat C."/>
            <person name="Nagy L.G."/>
            <person name="Nolan M."/>
            <person name="Ohm R.A."/>
            <person name="Patyshakuliyeva A."/>
            <person name="Rokas A."/>
            <person name="Ruiz-Duenas F.J."/>
            <person name="Sabat G."/>
            <person name="Salamov A."/>
            <person name="Samejima M."/>
            <person name="Schmutz J."/>
            <person name="Slot J.C."/>
            <person name="St John F."/>
            <person name="Stenlid J."/>
            <person name="Sun H."/>
            <person name="Sun S."/>
            <person name="Syed K."/>
            <person name="Tsang A."/>
            <person name="Wiebenga A."/>
            <person name="Young D."/>
            <person name="Pisabarro A."/>
            <person name="Eastwood D.C."/>
            <person name="Martin F."/>
            <person name="Cullen D."/>
            <person name="Grigoriev I.V."/>
            <person name="Hibbett D.S."/>
        </authorList>
    </citation>
    <scope>NUCLEOTIDE SEQUENCE [LARGE SCALE GENOMIC DNA]</scope>
    <source>
        <strain evidence="3 4">ATCC 11539</strain>
    </source>
</reference>
<name>S7R8Y9_GLOTA</name>
<keyword evidence="1" id="KW-0704">Schiff base</keyword>
<accession>S7R8Y9</accession>
<evidence type="ECO:0000256" key="2">
    <source>
        <dbReference type="SAM" id="MobiDB-lite"/>
    </source>
</evidence>
<dbReference type="GO" id="GO:0009052">
    <property type="term" value="P:pentose-phosphate shunt, non-oxidative branch"/>
    <property type="evidence" value="ECO:0007669"/>
    <property type="project" value="TreeGrafter"/>
</dbReference>
<protein>
    <submittedName>
        <fullName evidence="3">Aldolase</fullName>
    </submittedName>
</protein>
<dbReference type="InterPro" id="IPR001585">
    <property type="entry name" value="TAL/FSA"/>
</dbReference>
<dbReference type="AlphaFoldDB" id="S7R8Y9"/>
<feature type="compositionally biased region" description="Polar residues" evidence="2">
    <location>
        <begin position="465"/>
        <end position="475"/>
    </location>
</feature>
<sequence>MISSSFSRDRTFHGTVIDSVLKRRTSAIRFGIRATSSAESSSGSESSQWIIPAPKSPVVPSAPECEPADKESGVYTIQALREIGTSIIGEGADFYPVGFDLAATMTSPAGLLRVIHTDYIAYHLWNAVRLSTEHLNERSLHWNVRAITKDAMEMFFIETGALFLDQVPGPHYILVDPRVHGNSDEMVTQAQNFLCAYEKKGVPKERIVINIPATLRGIIACRRLTSRESGVQVNLSLVSSLSHALLCVDAGATSISIPVDKVLSFFEMEGSCVWRETRPHPGIMAIQLIQTYFKLREIPVKIICNDFGRIIEIQDLAHSDAIALSEDQIHRLRSQRFPLSEPLTESSPVYGHATQVQWSHQRLTDTTKFRKRMSSVDYAAYLFVLKEILHAMATDMDSIESVVEEEIHRRMFYSTVPPQVLDVIGQETIEDLAAAPETHRPRTQSTSRPVISLRTNRGHPDAVQTPGTSRESVTGSRAKARVWFQSRRESQPTDEDMENAHQATGDINVDPRHLQSLFDEDTECF</sequence>
<dbReference type="OMA" id="ANTAVMT"/>
<dbReference type="STRING" id="670483.S7R8Y9"/>
<dbReference type="SUPFAM" id="SSF51569">
    <property type="entry name" value="Aldolase"/>
    <property type="match status" value="1"/>
</dbReference>
<feature type="region of interest" description="Disordered" evidence="2">
    <location>
        <begin position="38"/>
        <end position="66"/>
    </location>
</feature>
<dbReference type="RefSeq" id="XP_007870676.1">
    <property type="nucleotide sequence ID" value="XM_007872485.1"/>
</dbReference>
<dbReference type="GeneID" id="19302745"/>
<dbReference type="Pfam" id="PF00923">
    <property type="entry name" value="TAL_FSA"/>
    <property type="match status" value="1"/>
</dbReference>
<dbReference type="HOGENOM" id="CLU_518792_0_0_1"/>
<dbReference type="OrthoDB" id="2015515at2759"/>
<dbReference type="KEGG" id="gtr:GLOTRDRAFT_133527"/>
<dbReference type="GO" id="GO:0004801">
    <property type="term" value="F:transaldolase activity"/>
    <property type="evidence" value="ECO:0007669"/>
    <property type="project" value="TreeGrafter"/>
</dbReference>
<dbReference type="eggNOG" id="KOG2772">
    <property type="taxonomic scope" value="Eukaryota"/>
</dbReference>
<evidence type="ECO:0000313" key="4">
    <source>
        <dbReference type="Proteomes" id="UP000030669"/>
    </source>
</evidence>
<proteinExistence type="predicted"/>
<dbReference type="GO" id="GO:0005975">
    <property type="term" value="P:carbohydrate metabolic process"/>
    <property type="evidence" value="ECO:0007669"/>
    <property type="project" value="InterPro"/>
</dbReference>
<dbReference type="PANTHER" id="PTHR10683:SF34">
    <property type="entry name" value="TRANSALDOLASE"/>
    <property type="match status" value="1"/>
</dbReference>
<feature type="region of interest" description="Disordered" evidence="2">
    <location>
        <begin position="433"/>
        <end position="509"/>
    </location>
</feature>
<organism evidence="3 4">
    <name type="scientific">Gloeophyllum trabeum (strain ATCC 11539 / FP-39264 / Madison 617)</name>
    <name type="common">Brown rot fungus</name>
    <dbReference type="NCBI Taxonomy" id="670483"/>
    <lineage>
        <taxon>Eukaryota</taxon>
        <taxon>Fungi</taxon>
        <taxon>Dikarya</taxon>
        <taxon>Basidiomycota</taxon>
        <taxon>Agaricomycotina</taxon>
        <taxon>Agaricomycetes</taxon>
        <taxon>Gloeophyllales</taxon>
        <taxon>Gloeophyllaceae</taxon>
        <taxon>Gloeophyllum</taxon>
    </lineage>
</organism>
<feature type="compositionally biased region" description="Polar residues" evidence="2">
    <location>
        <begin position="443"/>
        <end position="455"/>
    </location>
</feature>
<dbReference type="Gene3D" id="3.20.20.70">
    <property type="entry name" value="Aldolase class I"/>
    <property type="match status" value="1"/>
</dbReference>
<feature type="compositionally biased region" description="Low complexity" evidence="2">
    <location>
        <begin position="38"/>
        <end position="63"/>
    </location>
</feature>
<dbReference type="PANTHER" id="PTHR10683">
    <property type="entry name" value="TRANSALDOLASE"/>
    <property type="match status" value="1"/>
</dbReference>
<dbReference type="InterPro" id="IPR013785">
    <property type="entry name" value="Aldolase_TIM"/>
</dbReference>
<dbReference type="Proteomes" id="UP000030669">
    <property type="component" value="Unassembled WGS sequence"/>
</dbReference>
<evidence type="ECO:0000256" key="1">
    <source>
        <dbReference type="ARBA" id="ARBA00023270"/>
    </source>
</evidence>
<dbReference type="UniPathway" id="UPA00115">
    <property type="reaction ID" value="UER00414"/>
</dbReference>
<keyword evidence="4" id="KW-1185">Reference proteome</keyword>
<dbReference type="EMBL" id="KB469313">
    <property type="protein sequence ID" value="EPQ50775.1"/>
    <property type="molecule type" value="Genomic_DNA"/>
</dbReference>
<gene>
    <name evidence="3" type="ORF">GLOTRDRAFT_133527</name>
</gene>